<evidence type="ECO:0000313" key="2">
    <source>
        <dbReference type="Proteomes" id="UP000199668"/>
    </source>
</evidence>
<dbReference type="AlphaFoldDB" id="A0A1I4NJM5"/>
<accession>A0A1I4NJM5</accession>
<proteinExistence type="predicted"/>
<gene>
    <name evidence="1" type="ORF">SAMN04488054_11856</name>
</gene>
<sequence>MADRLFTMVQTSTEQISKTVKDKTAYGEGNQYSPKPHAVLIVFPSFTRLLAYKGTFRLFIKE</sequence>
<dbReference type="EMBL" id="FOTY01000018">
    <property type="protein sequence ID" value="SFM15752.1"/>
    <property type="molecule type" value="Genomic_DNA"/>
</dbReference>
<protein>
    <submittedName>
        <fullName evidence="1">Uncharacterized protein</fullName>
    </submittedName>
</protein>
<reference evidence="1 2" key="1">
    <citation type="submission" date="2016-10" db="EMBL/GenBank/DDBJ databases">
        <authorList>
            <person name="de Groot N.N."/>
        </authorList>
    </citation>
    <scope>NUCLEOTIDE SEQUENCE [LARGE SCALE GENOMIC DNA]</scope>
    <source>
        <strain evidence="1 2">CGMCC 1.6134</strain>
    </source>
</reference>
<dbReference type="RefSeq" id="WP_090927460.1">
    <property type="nucleotide sequence ID" value="NZ_FOTY01000018.1"/>
</dbReference>
<dbReference type="Proteomes" id="UP000199668">
    <property type="component" value="Unassembled WGS sequence"/>
</dbReference>
<name>A0A1I4NJM5_9BACI</name>
<organism evidence="1 2">
    <name type="scientific">Salibacterium qingdaonense</name>
    <dbReference type="NCBI Taxonomy" id="266892"/>
    <lineage>
        <taxon>Bacteria</taxon>
        <taxon>Bacillati</taxon>
        <taxon>Bacillota</taxon>
        <taxon>Bacilli</taxon>
        <taxon>Bacillales</taxon>
        <taxon>Bacillaceae</taxon>
    </lineage>
</organism>
<keyword evidence="2" id="KW-1185">Reference proteome</keyword>
<evidence type="ECO:0000313" key="1">
    <source>
        <dbReference type="EMBL" id="SFM15752.1"/>
    </source>
</evidence>